<sequence length="207" mass="23308">MYNNIGLQTARGSGTNGYVQVNRKEIKYNAESDIKRMEAEINRKPDPGIIDHNNKRVIEIKVEELGDELEKKGVSVEEIEKEKEKYRNELMKKYQKGQLDVSPFVKTNDTHLNAVLAAKMRDRMRDAFGIDSNYTNGSSFEKVKKVREESPSSSSSSSSSESSDDSGSFSDSNDHPSEASSSEQNSSKTSSEDDEKRHKSSDIDRKK</sequence>
<dbReference type="STRING" id="318479.A0A0N4U2H2"/>
<dbReference type="GO" id="GO:0006397">
    <property type="term" value="P:mRNA processing"/>
    <property type="evidence" value="ECO:0007669"/>
    <property type="project" value="UniProtKB-KW"/>
</dbReference>
<evidence type="ECO:0000313" key="12">
    <source>
        <dbReference type="Proteomes" id="UP000274756"/>
    </source>
</evidence>
<dbReference type="Proteomes" id="UP000274756">
    <property type="component" value="Unassembled WGS sequence"/>
</dbReference>
<keyword evidence="4" id="KW-0747">Spliceosome</keyword>
<keyword evidence="6" id="KW-0539">Nucleus</keyword>
<protein>
    <submittedName>
        <fullName evidence="13">Cwf21 domain-containing protein</fullName>
    </submittedName>
</protein>
<evidence type="ECO:0000256" key="8">
    <source>
        <dbReference type="SAM" id="MobiDB-lite"/>
    </source>
</evidence>
<evidence type="ECO:0000313" key="10">
    <source>
        <dbReference type="EMBL" id="VDN55264.1"/>
    </source>
</evidence>
<evidence type="ECO:0000256" key="5">
    <source>
        <dbReference type="ARBA" id="ARBA00023187"/>
    </source>
</evidence>
<evidence type="ECO:0000256" key="1">
    <source>
        <dbReference type="ARBA" id="ARBA00004123"/>
    </source>
</evidence>
<keyword evidence="12" id="KW-1185">Reference proteome</keyword>
<comment type="subcellular location">
    <subcellularLocation>
        <location evidence="1">Nucleus</location>
    </subcellularLocation>
</comment>
<organism evidence="11 13">
    <name type="scientific">Dracunculus medinensis</name>
    <name type="common">Guinea worm</name>
    <dbReference type="NCBI Taxonomy" id="318479"/>
    <lineage>
        <taxon>Eukaryota</taxon>
        <taxon>Metazoa</taxon>
        <taxon>Ecdysozoa</taxon>
        <taxon>Nematoda</taxon>
        <taxon>Chromadorea</taxon>
        <taxon>Rhabditida</taxon>
        <taxon>Spirurina</taxon>
        <taxon>Dracunculoidea</taxon>
        <taxon>Dracunculidae</taxon>
        <taxon>Dracunculus</taxon>
    </lineage>
</organism>
<comment type="similarity">
    <text evidence="2">Belongs to the CWC21 family.</text>
</comment>
<dbReference type="PANTHER" id="PTHR36562">
    <property type="entry name" value="SERINE/ARGININE REPETITIVE MATRIX 2"/>
    <property type="match status" value="1"/>
</dbReference>
<reference evidence="10 12" key="2">
    <citation type="submission" date="2018-11" db="EMBL/GenBank/DDBJ databases">
        <authorList>
            <consortium name="Pathogen Informatics"/>
        </authorList>
    </citation>
    <scope>NUCLEOTIDE SEQUENCE [LARGE SCALE GENOMIC DNA]</scope>
</reference>
<gene>
    <name evidence="10" type="ORF">DME_LOCUS5237</name>
</gene>
<feature type="compositionally biased region" description="Basic and acidic residues" evidence="8">
    <location>
        <begin position="141"/>
        <end position="150"/>
    </location>
</feature>
<evidence type="ECO:0000256" key="4">
    <source>
        <dbReference type="ARBA" id="ARBA00022728"/>
    </source>
</evidence>
<proteinExistence type="inferred from homology"/>
<feature type="coiled-coil region" evidence="7">
    <location>
        <begin position="62"/>
        <end position="96"/>
    </location>
</feature>
<dbReference type="GO" id="GO:0005681">
    <property type="term" value="C:spliceosomal complex"/>
    <property type="evidence" value="ECO:0007669"/>
    <property type="project" value="UniProtKB-KW"/>
</dbReference>
<dbReference type="EMBL" id="UYYG01001152">
    <property type="protein sequence ID" value="VDN55264.1"/>
    <property type="molecule type" value="Genomic_DNA"/>
</dbReference>
<evidence type="ECO:0000256" key="7">
    <source>
        <dbReference type="SAM" id="Coils"/>
    </source>
</evidence>
<accession>A0A0N4U2H2</accession>
<dbReference type="Proteomes" id="UP000038040">
    <property type="component" value="Unplaced"/>
</dbReference>
<name>A0A0N4U2H2_DRAME</name>
<feature type="compositionally biased region" description="Low complexity" evidence="8">
    <location>
        <begin position="178"/>
        <end position="189"/>
    </location>
</feature>
<reference evidence="13" key="1">
    <citation type="submission" date="2017-02" db="UniProtKB">
        <authorList>
            <consortium name="WormBaseParasite"/>
        </authorList>
    </citation>
    <scope>IDENTIFICATION</scope>
</reference>
<feature type="compositionally biased region" description="Basic and acidic residues" evidence="8">
    <location>
        <begin position="190"/>
        <end position="207"/>
    </location>
</feature>
<keyword evidence="3" id="KW-0507">mRNA processing</keyword>
<dbReference type="InterPro" id="IPR051372">
    <property type="entry name" value="CWC21"/>
</dbReference>
<dbReference type="Pfam" id="PF08312">
    <property type="entry name" value="cwf21"/>
    <property type="match status" value="1"/>
</dbReference>
<feature type="region of interest" description="Disordered" evidence="8">
    <location>
        <begin position="129"/>
        <end position="207"/>
    </location>
</feature>
<evidence type="ECO:0000313" key="13">
    <source>
        <dbReference type="WBParaSite" id="DME_0000087701-mRNA-1"/>
    </source>
</evidence>
<dbReference type="AlphaFoldDB" id="A0A0N4U2H2"/>
<dbReference type="GO" id="GO:0008380">
    <property type="term" value="P:RNA splicing"/>
    <property type="evidence" value="ECO:0007669"/>
    <property type="project" value="UniProtKB-KW"/>
</dbReference>
<dbReference type="SMART" id="SM01115">
    <property type="entry name" value="cwf21"/>
    <property type="match status" value="1"/>
</dbReference>
<evidence type="ECO:0000256" key="6">
    <source>
        <dbReference type="ARBA" id="ARBA00023242"/>
    </source>
</evidence>
<evidence type="ECO:0000313" key="11">
    <source>
        <dbReference type="Proteomes" id="UP000038040"/>
    </source>
</evidence>
<keyword evidence="7" id="KW-0175">Coiled coil</keyword>
<feature type="compositionally biased region" description="Low complexity" evidence="8">
    <location>
        <begin position="151"/>
        <end position="171"/>
    </location>
</feature>
<evidence type="ECO:0000256" key="3">
    <source>
        <dbReference type="ARBA" id="ARBA00022664"/>
    </source>
</evidence>
<dbReference type="PANTHER" id="PTHR36562:SF5">
    <property type="entry name" value="SERINE_ARGININE REPETITIVE MATRIX 2"/>
    <property type="match status" value="1"/>
</dbReference>
<keyword evidence="5" id="KW-0508">mRNA splicing</keyword>
<evidence type="ECO:0000259" key="9">
    <source>
        <dbReference type="SMART" id="SM01115"/>
    </source>
</evidence>
<evidence type="ECO:0000256" key="2">
    <source>
        <dbReference type="ARBA" id="ARBA00005954"/>
    </source>
</evidence>
<dbReference type="InterPro" id="IPR013170">
    <property type="entry name" value="mRNA_splic_Cwf21_dom"/>
</dbReference>
<dbReference type="WBParaSite" id="DME_0000087701-mRNA-1">
    <property type="protein sequence ID" value="DME_0000087701-mRNA-1"/>
    <property type="gene ID" value="DME_0000087701"/>
</dbReference>
<feature type="domain" description="CWF21" evidence="9">
    <location>
        <begin position="50"/>
        <end position="95"/>
    </location>
</feature>
<dbReference type="OrthoDB" id="10267305at2759"/>